<dbReference type="AlphaFoldDB" id="A0A814WT62"/>
<accession>A0A814WT62</accession>
<protein>
    <submittedName>
        <fullName evidence="1">Uncharacterized protein</fullName>
    </submittedName>
</protein>
<dbReference type="OrthoDB" id="9977239at2759"/>
<dbReference type="SUPFAM" id="SSF48371">
    <property type="entry name" value="ARM repeat"/>
    <property type="match status" value="1"/>
</dbReference>
<dbReference type="Proteomes" id="UP000663852">
    <property type="component" value="Unassembled WGS sequence"/>
</dbReference>
<name>A0A814WT62_ADIRI</name>
<reference evidence="1" key="1">
    <citation type="submission" date="2021-02" db="EMBL/GenBank/DDBJ databases">
        <authorList>
            <person name="Nowell W R."/>
        </authorList>
    </citation>
    <scope>NUCLEOTIDE SEQUENCE</scope>
</reference>
<proteinExistence type="predicted"/>
<dbReference type="EMBL" id="CAJNOJ010000154">
    <property type="protein sequence ID" value="CAF1209920.1"/>
    <property type="molecule type" value="Genomic_DNA"/>
</dbReference>
<organism evidence="1 2">
    <name type="scientific">Adineta ricciae</name>
    <name type="common">Rotifer</name>
    <dbReference type="NCBI Taxonomy" id="249248"/>
    <lineage>
        <taxon>Eukaryota</taxon>
        <taxon>Metazoa</taxon>
        <taxon>Spiralia</taxon>
        <taxon>Gnathifera</taxon>
        <taxon>Rotifera</taxon>
        <taxon>Eurotatoria</taxon>
        <taxon>Bdelloidea</taxon>
        <taxon>Adinetida</taxon>
        <taxon>Adinetidae</taxon>
        <taxon>Adineta</taxon>
    </lineage>
</organism>
<comment type="caution">
    <text evidence="1">The sequence shown here is derived from an EMBL/GenBank/DDBJ whole genome shotgun (WGS) entry which is preliminary data.</text>
</comment>
<evidence type="ECO:0000313" key="1">
    <source>
        <dbReference type="EMBL" id="CAF1209920.1"/>
    </source>
</evidence>
<evidence type="ECO:0000313" key="2">
    <source>
        <dbReference type="Proteomes" id="UP000663852"/>
    </source>
</evidence>
<gene>
    <name evidence="1" type="ORF">EDS130_LOCUS25831</name>
</gene>
<dbReference type="InterPro" id="IPR016024">
    <property type="entry name" value="ARM-type_fold"/>
</dbReference>
<sequence>MYHNCETNYQSDRQHSHVCRYGGFCFKFHDQEHVRTESHPFLTPCPLTPYQCELHNQFLQRNDSQAPDSTVESHCDQFSHVCPWGMQCNDRTNTHQQTSIHIFRRICPYFNRCPLLTNEAHLNTFTHIGVRDVRLICPSNGIACPERTNPKHTILYRHNANNDYLGVVLYSGLNDQINFCRNQEELLKTVNKYIRSNRWSKGYITADIINWIRVLQPIHRCGQDVFESILSHGHVMSHHQMTLLRYSHFISHITQQHPEVRRITRHRRNSSTEVHICDFIRELVDIGLNRREIKLSAQAFVLVEEKLDTESSLEDYVLNDLLIPDSRLHDLMQKSSLTPNEIRVICQYIHGIIQTSAQLDVNPTGIGYSVDNSLNTDKQIFTVVGPHLGHYYGDILLVFKREIMLHPDSHMSIQAATTFGPSMNAYRFRPWLIDPKTPANRIQQYHNTKLHCSIPGYERTAATELIALTGLRKRTMNIDLNSIKNHWMKIDSHEIFEGNLPQLIPLDYIDHIYMPRNVFQSLSSRAQSAAQKMFGKSLTITDHLVDLDYDLRGLDTELDVTRIPYQEYVINEINSTLNRMVDEASFLQGTMITLPPSHFKGYVMLPITISQSFYNYHRTNKKNVEDDNKQTSIWIYWEAMHGDMMVTISNSPIIAGRRQEYIRCLTCYVAVMPSNDSDNSQKSFTYLTAGSLIDHQEVIDENRFNASSNTFHYGCNANDYVGYCLKINRQTGDVTLSYAGSNKVYNREIIKCQLGSQLNLSKLEYVHISAGRQTVPVRNMIIRHEPLHEWYQYYDAVNSIQSVSYPTVEQSSHWISTTLDLVIHHPQLISVLISMFYESIQFLCDENYRIDSDTYVRNSVSRYDLLIVAKIAERMTTYFCECVNECEYKREFKYALYRMSKLEDSDGRIACITILCAFGELTVQLIEILVEYTLNDSCSEEVSYSYLSMIRTVETDGPLERILYYLKSSSTDIRDAASNLLTHLTRTSVIQMDTVGVEIAQIINNCVTSKQSHINSKKNGQPSQG</sequence>